<keyword evidence="2" id="KW-1185">Reference proteome</keyword>
<gene>
    <name evidence="1" type="ORF">Cfor_04738</name>
</gene>
<dbReference type="InParanoid" id="A0A6L2PJA6"/>
<protein>
    <submittedName>
        <fullName evidence="1">Uncharacterized protein</fullName>
    </submittedName>
</protein>
<organism evidence="1 2">
    <name type="scientific">Coptotermes formosanus</name>
    <name type="common">Formosan subterranean termite</name>
    <dbReference type="NCBI Taxonomy" id="36987"/>
    <lineage>
        <taxon>Eukaryota</taxon>
        <taxon>Metazoa</taxon>
        <taxon>Ecdysozoa</taxon>
        <taxon>Arthropoda</taxon>
        <taxon>Hexapoda</taxon>
        <taxon>Insecta</taxon>
        <taxon>Pterygota</taxon>
        <taxon>Neoptera</taxon>
        <taxon>Polyneoptera</taxon>
        <taxon>Dictyoptera</taxon>
        <taxon>Blattodea</taxon>
        <taxon>Blattoidea</taxon>
        <taxon>Termitoidae</taxon>
        <taxon>Rhinotermitidae</taxon>
        <taxon>Coptotermes</taxon>
    </lineage>
</organism>
<reference evidence="2" key="1">
    <citation type="submission" date="2020-01" db="EMBL/GenBank/DDBJ databases">
        <title>Draft genome sequence of the Termite Coptotermes fromosanus.</title>
        <authorList>
            <person name="Itakura S."/>
            <person name="Yosikawa Y."/>
            <person name="Umezawa K."/>
        </authorList>
    </citation>
    <scope>NUCLEOTIDE SEQUENCE [LARGE SCALE GENOMIC DNA]</scope>
</reference>
<dbReference type="EMBL" id="BLKM01000378">
    <property type="protein sequence ID" value="GFG32629.1"/>
    <property type="molecule type" value="Genomic_DNA"/>
</dbReference>
<evidence type="ECO:0000313" key="1">
    <source>
        <dbReference type="EMBL" id="GFG32629.1"/>
    </source>
</evidence>
<comment type="caution">
    <text evidence="1">The sequence shown here is derived from an EMBL/GenBank/DDBJ whole genome shotgun (WGS) entry which is preliminary data.</text>
</comment>
<evidence type="ECO:0000313" key="2">
    <source>
        <dbReference type="Proteomes" id="UP000502823"/>
    </source>
</evidence>
<dbReference type="OrthoDB" id="6432123at2759"/>
<dbReference type="AlphaFoldDB" id="A0A6L2PJA6"/>
<proteinExistence type="predicted"/>
<sequence length="174" mass="19092">MSYKYQTWSHLFSFHFNYKREVEVFSPLAMCLIRNTVLLLTAVGSVTAQYQIYEEGQDEQDVGYDSPGPLTGANFVGGKGVFSYGGTFHPAVKYVTPQVTSYGEPVQTAYYGAGDHSGVTYGGAFGEGHGDLSGRVRVQVYRGPTLTSGLTHYAPWGYYVIQPSNEETGNSYGY</sequence>
<accession>A0A6L2PJA6</accession>
<dbReference type="Proteomes" id="UP000502823">
    <property type="component" value="Unassembled WGS sequence"/>
</dbReference>
<name>A0A6L2PJA6_COPFO</name>